<comment type="caution">
    <text evidence="1">The sequence shown here is derived from an EMBL/GenBank/DDBJ whole genome shotgun (WGS) entry which is preliminary data.</text>
</comment>
<dbReference type="Proteomes" id="UP001341840">
    <property type="component" value="Unassembled WGS sequence"/>
</dbReference>
<keyword evidence="2" id="KW-1185">Reference proteome</keyword>
<proteinExistence type="predicted"/>
<organism evidence="1 2">
    <name type="scientific">Stylosanthes scabra</name>
    <dbReference type="NCBI Taxonomy" id="79078"/>
    <lineage>
        <taxon>Eukaryota</taxon>
        <taxon>Viridiplantae</taxon>
        <taxon>Streptophyta</taxon>
        <taxon>Embryophyta</taxon>
        <taxon>Tracheophyta</taxon>
        <taxon>Spermatophyta</taxon>
        <taxon>Magnoliopsida</taxon>
        <taxon>eudicotyledons</taxon>
        <taxon>Gunneridae</taxon>
        <taxon>Pentapetalae</taxon>
        <taxon>rosids</taxon>
        <taxon>fabids</taxon>
        <taxon>Fabales</taxon>
        <taxon>Fabaceae</taxon>
        <taxon>Papilionoideae</taxon>
        <taxon>50 kb inversion clade</taxon>
        <taxon>dalbergioids sensu lato</taxon>
        <taxon>Dalbergieae</taxon>
        <taxon>Pterocarpus clade</taxon>
        <taxon>Stylosanthes</taxon>
    </lineage>
</organism>
<gene>
    <name evidence="1" type="ORF">PIB30_027843</name>
</gene>
<evidence type="ECO:0000313" key="1">
    <source>
        <dbReference type="EMBL" id="MED6157914.1"/>
    </source>
</evidence>
<protein>
    <submittedName>
        <fullName evidence="1">Uncharacterized protein</fullName>
    </submittedName>
</protein>
<accession>A0ABU6UA08</accession>
<sequence>MVPVWALGAAEDAWSCCWVPRRQDGGAWALKTGSRLLKLGAWALVWTPGRPVLTPNRRPKTEAVVLSHSRTEDRSCLLLQNRFSLSSFSPTRDLELLEADSVSTPDLTKAQQQI</sequence>
<evidence type="ECO:0000313" key="2">
    <source>
        <dbReference type="Proteomes" id="UP001341840"/>
    </source>
</evidence>
<reference evidence="1 2" key="1">
    <citation type="journal article" date="2023" name="Plants (Basel)">
        <title>Bridging the Gap: Combining Genomics and Transcriptomics Approaches to Understand Stylosanthes scabra, an Orphan Legume from the Brazilian Caatinga.</title>
        <authorList>
            <person name="Ferreira-Neto J.R.C."/>
            <person name="da Silva M.D."/>
            <person name="Binneck E."/>
            <person name="de Melo N.F."/>
            <person name="da Silva R.H."/>
            <person name="de Melo A.L.T.M."/>
            <person name="Pandolfi V."/>
            <person name="Bustamante F.O."/>
            <person name="Brasileiro-Vidal A.C."/>
            <person name="Benko-Iseppon A.M."/>
        </authorList>
    </citation>
    <scope>NUCLEOTIDE SEQUENCE [LARGE SCALE GENOMIC DNA]</scope>
    <source>
        <tissue evidence="1">Leaves</tissue>
    </source>
</reference>
<dbReference type="EMBL" id="JASCZI010120937">
    <property type="protein sequence ID" value="MED6157914.1"/>
    <property type="molecule type" value="Genomic_DNA"/>
</dbReference>
<name>A0ABU6UA08_9FABA</name>